<dbReference type="AlphaFoldDB" id="A0A512B3S6"/>
<gene>
    <name evidence="1" type="ORF">AAE02nite_42740</name>
</gene>
<comment type="caution">
    <text evidence="1">The sequence shown here is derived from an EMBL/GenBank/DDBJ whole genome shotgun (WGS) entry which is preliminary data.</text>
</comment>
<organism evidence="1 2">
    <name type="scientific">Adhaeribacter aerolatus</name>
    <dbReference type="NCBI Taxonomy" id="670289"/>
    <lineage>
        <taxon>Bacteria</taxon>
        <taxon>Pseudomonadati</taxon>
        <taxon>Bacteroidota</taxon>
        <taxon>Cytophagia</taxon>
        <taxon>Cytophagales</taxon>
        <taxon>Hymenobacteraceae</taxon>
        <taxon>Adhaeribacter</taxon>
    </lineage>
</organism>
<dbReference type="EMBL" id="BJYS01000041">
    <property type="protein sequence ID" value="GEO06610.1"/>
    <property type="molecule type" value="Genomic_DNA"/>
</dbReference>
<sequence length="291" mass="33324">MRNPFKHNSSLRKTGVYKLIGNSLVEFEELPGNGSINAVVKDLGFGLSQIKTIFTFNSKTLDCIGVKIFTKQVVFASLRKDITALSLTSLNNELKRIDWEYEYSSHAIEEILNTGIEENNLTFDYLSSVTELIKESPTLFLAPSLKLYLSFENNLLIGFSSSEWNSTEAKWLKNLNEKLYSIMVSEATNHHDNELDAMEEVNIQCQAIRNIPNAMKNIHIPMHSKPNGTYNFYNLLAAHYNRKNTSIDEFKFINKGRFIELYPNELQVGNFIYKFSTVGMLDEVFLRESSD</sequence>
<protein>
    <submittedName>
        <fullName evidence="1">Uncharacterized protein</fullName>
    </submittedName>
</protein>
<name>A0A512B3S6_9BACT</name>
<accession>A0A512B3S6</accession>
<dbReference type="RefSeq" id="WP_146903012.1">
    <property type="nucleotide sequence ID" value="NZ_BJYS01000041.1"/>
</dbReference>
<dbReference type="Proteomes" id="UP000321532">
    <property type="component" value="Unassembled WGS sequence"/>
</dbReference>
<keyword evidence="2" id="KW-1185">Reference proteome</keyword>
<proteinExistence type="predicted"/>
<reference evidence="1 2" key="1">
    <citation type="submission" date="2019-07" db="EMBL/GenBank/DDBJ databases">
        <title>Whole genome shotgun sequence of Adhaeribacter aerolatus NBRC 106133.</title>
        <authorList>
            <person name="Hosoyama A."/>
            <person name="Uohara A."/>
            <person name="Ohji S."/>
            <person name="Ichikawa N."/>
        </authorList>
    </citation>
    <scope>NUCLEOTIDE SEQUENCE [LARGE SCALE GENOMIC DNA]</scope>
    <source>
        <strain evidence="1 2">NBRC 106133</strain>
    </source>
</reference>
<evidence type="ECO:0000313" key="1">
    <source>
        <dbReference type="EMBL" id="GEO06610.1"/>
    </source>
</evidence>
<evidence type="ECO:0000313" key="2">
    <source>
        <dbReference type="Proteomes" id="UP000321532"/>
    </source>
</evidence>
<dbReference type="OrthoDB" id="979429at2"/>